<evidence type="ECO:0000256" key="1">
    <source>
        <dbReference type="SAM" id="MobiDB-lite"/>
    </source>
</evidence>
<feature type="compositionally biased region" description="Low complexity" evidence="1">
    <location>
        <begin position="1"/>
        <end position="21"/>
    </location>
</feature>
<reference evidence="2 3" key="1">
    <citation type="submission" date="2019-05" db="EMBL/GenBank/DDBJ databases">
        <title>Emergence of the Ug99 lineage of the wheat stem rust pathogen through somatic hybridization.</title>
        <authorList>
            <person name="Li F."/>
            <person name="Upadhyaya N.M."/>
            <person name="Sperschneider J."/>
            <person name="Matny O."/>
            <person name="Nguyen-Phuc H."/>
            <person name="Mago R."/>
            <person name="Raley C."/>
            <person name="Miller M.E."/>
            <person name="Silverstein K.A.T."/>
            <person name="Henningsen E."/>
            <person name="Hirsch C.D."/>
            <person name="Visser B."/>
            <person name="Pretorius Z.A."/>
            <person name="Steffenson B.J."/>
            <person name="Schwessinger B."/>
            <person name="Dodds P.N."/>
            <person name="Figueroa M."/>
        </authorList>
    </citation>
    <scope>NUCLEOTIDE SEQUENCE [LARGE SCALE GENOMIC DNA]</scope>
    <source>
        <strain evidence="2">21-0</strain>
    </source>
</reference>
<evidence type="ECO:0000313" key="3">
    <source>
        <dbReference type="Proteomes" id="UP000324748"/>
    </source>
</evidence>
<comment type="caution">
    <text evidence="2">The sequence shown here is derived from an EMBL/GenBank/DDBJ whole genome shotgun (WGS) entry which is preliminary data.</text>
</comment>
<name>A0A5B0P616_PUCGR</name>
<accession>A0A5B0P616</accession>
<sequence>MIASPLTSPSSTSMASNAPSSDVNPPAESCNVVGKGIESIFCTGSLKVFLRILDQPSEAEEPIYFMLQAENQESSSKDSAYVCETLFFGLRCRVEDFKTTLFPGYNELLEVRCHSFMYRPAQIEIHSFFVLFFADST</sequence>
<gene>
    <name evidence="2" type="ORF">PGT21_010007</name>
</gene>
<keyword evidence="3" id="KW-1185">Reference proteome</keyword>
<proteinExistence type="predicted"/>
<protein>
    <submittedName>
        <fullName evidence="2">Uncharacterized protein</fullName>
    </submittedName>
</protein>
<feature type="region of interest" description="Disordered" evidence="1">
    <location>
        <begin position="1"/>
        <end position="25"/>
    </location>
</feature>
<evidence type="ECO:0000313" key="2">
    <source>
        <dbReference type="EMBL" id="KAA1096242.1"/>
    </source>
</evidence>
<dbReference type="AlphaFoldDB" id="A0A5B0P616"/>
<dbReference type="EMBL" id="VSWC01000067">
    <property type="protein sequence ID" value="KAA1096242.1"/>
    <property type="molecule type" value="Genomic_DNA"/>
</dbReference>
<dbReference type="Proteomes" id="UP000324748">
    <property type="component" value="Unassembled WGS sequence"/>
</dbReference>
<organism evidence="2 3">
    <name type="scientific">Puccinia graminis f. sp. tritici</name>
    <dbReference type="NCBI Taxonomy" id="56615"/>
    <lineage>
        <taxon>Eukaryota</taxon>
        <taxon>Fungi</taxon>
        <taxon>Dikarya</taxon>
        <taxon>Basidiomycota</taxon>
        <taxon>Pucciniomycotina</taxon>
        <taxon>Pucciniomycetes</taxon>
        <taxon>Pucciniales</taxon>
        <taxon>Pucciniaceae</taxon>
        <taxon>Puccinia</taxon>
    </lineage>
</organism>